<feature type="compositionally biased region" description="Polar residues" evidence="2">
    <location>
        <begin position="130"/>
        <end position="140"/>
    </location>
</feature>
<dbReference type="OrthoDB" id="5395440at2759"/>
<feature type="region of interest" description="Disordered" evidence="2">
    <location>
        <begin position="1"/>
        <end position="199"/>
    </location>
</feature>
<accession>A0A9P4MPZ4</accession>
<protein>
    <recommendedName>
        <fullName evidence="3">DUF7603 domain-containing protein</fullName>
    </recommendedName>
</protein>
<dbReference type="InterPro" id="IPR056023">
    <property type="entry name" value="DUF7603"/>
</dbReference>
<feature type="region of interest" description="Disordered" evidence="2">
    <location>
        <begin position="221"/>
        <end position="287"/>
    </location>
</feature>
<feature type="compositionally biased region" description="Polar residues" evidence="2">
    <location>
        <begin position="73"/>
        <end position="85"/>
    </location>
</feature>
<comment type="caution">
    <text evidence="4">The sequence shown here is derived from an EMBL/GenBank/DDBJ whole genome shotgun (WGS) entry which is preliminary data.</text>
</comment>
<feature type="domain" description="DUF7603" evidence="3">
    <location>
        <begin position="751"/>
        <end position="849"/>
    </location>
</feature>
<dbReference type="AlphaFoldDB" id="A0A9P4MPZ4"/>
<evidence type="ECO:0000259" key="3">
    <source>
        <dbReference type="Pfam" id="PF24554"/>
    </source>
</evidence>
<feature type="compositionally biased region" description="Basic residues" evidence="2">
    <location>
        <begin position="143"/>
        <end position="153"/>
    </location>
</feature>
<keyword evidence="1" id="KW-0175">Coiled coil</keyword>
<gene>
    <name evidence="4" type="ORF">K461DRAFT_309800</name>
</gene>
<reference evidence="4" key="1">
    <citation type="journal article" date="2020" name="Stud. Mycol.">
        <title>101 Dothideomycetes genomes: a test case for predicting lifestyles and emergence of pathogens.</title>
        <authorList>
            <person name="Haridas S."/>
            <person name="Albert R."/>
            <person name="Binder M."/>
            <person name="Bloem J."/>
            <person name="Labutti K."/>
            <person name="Salamov A."/>
            <person name="Andreopoulos B."/>
            <person name="Baker S."/>
            <person name="Barry K."/>
            <person name="Bills G."/>
            <person name="Bluhm B."/>
            <person name="Cannon C."/>
            <person name="Castanera R."/>
            <person name="Culley D."/>
            <person name="Daum C."/>
            <person name="Ezra D."/>
            <person name="Gonzalez J."/>
            <person name="Henrissat B."/>
            <person name="Kuo A."/>
            <person name="Liang C."/>
            <person name="Lipzen A."/>
            <person name="Lutzoni F."/>
            <person name="Magnuson J."/>
            <person name="Mondo S."/>
            <person name="Nolan M."/>
            <person name="Ohm R."/>
            <person name="Pangilinan J."/>
            <person name="Park H.-J."/>
            <person name="Ramirez L."/>
            <person name="Alfaro M."/>
            <person name="Sun H."/>
            <person name="Tritt A."/>
            <person name="Yoshinaga Y."/>
            <person name="Zwiers L.-H."/>
            <person name="Turgeon B."/>
            <person name="Goodwin S."/>
            <person name="Spatafora J."/>
            <person name="Crous P."/>
            <person name="Grigoriev I."/>
        </authorList>
    </citation>
    <scope>NUCLEOTIDE SEQUENCE</scope>
    <source>
        <strain evidence="4">CBS 260.36</strain>
    </source>
</reference>
<feature type="compositionally biased region" description="Polar residues" evidence="2">
    <location>
        <begin position="29"/>
        <end position="61"/>
    </location>
</feature>
<feature type="coiled-coil region" evidence="1">
    <location>
        <begin position="401"/>
        <end position="428"/>
    </location>
</feature>
<feature type="compositionally biased region" description="Polar residues" evidence="2">
    <location>
        <begin position="7"/>
        <end position="17"/>
    </location>
</feature>
<feature type="coiled-coil region" evidence="1">
    <location>
        <begin position="339"/>
        <end position="373"/>
    </location>
</feature>
<evidence type="ECO:0000256" key="1">
    <source>
        <dbReference type="SAM" id="Coils"/>
    </source>
</evidence>
<feature type="compositionally biased region" description="Polar residues" evidence="2">
    <location>
        <begin position="260"/>
        <end position="282"/>
    </location>
</feature>
<sequence>MPAAVGSRSSSQASIMSGHSHHMRERSQSTRSTQPSLTNVSVRSFSDFRAQTSSIKGQSPPSVRRKPLPPNASPQLSVFSPTETTFGDLIDDPRVREPVSGDVSTRASGLATVPHSLGDSRKEGDPQKYPIQNSTGNLSPLRTRARSISHHQSRQSAQQSLVIYPPGLPPPLEQPEDTNGIPPTITHVASGIPPPSKGALPASNAPLLIAQDMSLYQDGLPRSISDNSIGSTLSSQTISPSKRKNSPTNKFSSFFGWKSSPRTGQESPAPSTPFTDRSTSPAGSPVFASKVPLDRSVSAPRLNVPAAIDIHAANGAGGYALNTPCTPFPGNAPDSPSPLDELERELREVSSELANSIKREMDLEDENDRLKGDPSMLMSEMTRRTSDYFSDSGSSAMKASTLETETRIEELERAKRRLEQEKGQIRADYSTKFAGELRRRQEMEQRIGLLERDARESGEVAASGVESSERIRELETFLEEARRRLGQERRSHDNFEDLLAALRAELAQIRNERDNLVEEVIPQLKSRVEGLEQENAEVSNLRYENTRMQQELGNEPNRTRVSSIAGPEGLEWPRSAGLMRSGSVFGGMQSPSLGGVKRTNSLLQRSGSVKGRGAEIGEAKDIEEQRDALHKALKNMIRRHEAQKREHARAIQRLIADRDASSSRPRSRTGFSKKVANLKEDMLALRRRADEALTQKWQCEDNLGGVKMALDRAEQETRSLRSMLGEGGSISSNGLGIKIAGENQDSSMSMIKIIRRSIQLAENERDAARREAGVYRAKAQDLSDDAQADGLHISANRLEQLADHLDECVRKNVDLQERLVYALEKGEMEQSTSTAKVVEMQSRLKGLEDQLLSAQQESENSFAANEEVVKSMDQSHAHQFTRLTVSGPEHTNEAQFMIGGKAPRLDETRSGKAESLEDATKIAVLESKVMSLEKAIVIVDGEMKNVVERVEKSRVEISTLQGERDIASQNMKNFQRAISEEQQRALSLMA</sequence>
<feature type="compositionally biased region" description="Polar residues" evidence="2">
    <location>
        <begin position="224"/>
        <end position="252"/>
    </location>
</feature>
<name>A0A9P4MPZ4_9PEZI</name>
<dbReference type="Proteomes" id="UP000799439">
    <property type="component" value="Unassembled WGS sequence"/>
</dbReference>
<feature type="coiled-coil region" evidence="1">
    <location>
        <begin position="751"/>
        <end position="857"/>
    </location>
</feature>
<keyword evidence="5" id="KW-1185">Reference proteome</keyword>
<evidence type="ECO:0000313" key="4">
    <source>
        <dbReference type="EMBL" id="KAF2157754.1"/>
    </source>
</evidence>
<organism evidence="4 5">
    <name type="scientific">Myriangium duriaei CBS 260.36</name>
    <dbReference type="NCBI Taxonomy" id="1168546"/>
    <lineage>
        <taxon>Eukaryota</taxon>
        <taxon>Fungi</taxon>
        <taxon>Dikarya</taxon>
        <taxon>Ascomycota</taxon>
        <taxon>Pezizomycotina</taxon>
        <taxon>Dothideomycetes</taxon>
        <taxon>Dothideomycetidae</taxon>
        <taxon>Myriangiales</taxon>
        <taxon>Myriangiaceae</taxon>
        <taxon>Myriangium</taxon>
    </lineage>
</organism>
<evidence type="ECO:0000256" key="2">
    <source>
        <dbReference type="SAM" id="MobiDB-lite"/>
    </source>
</evidence>
<dbReference type="EMBL" id="ML996081">
    <property type="protein sequence ID" value="KAF2157754.1"/>
    <property type="molecule type" value="Genomic_DNA"/>
</dbReference>
<evidence type="ECO:0000313" key="5">
    <source>
        <dbReference type="Proteomes" id="UP000799439"/>
    </source>
</evidence>
<dbReference type="Pfam" id="PF24554">
    <property type="entry name" value="DUF7603"/>
    <property type="match status" value="1"/>
</dbReference>
<feature type="region of interest" description="Disordered" evidence="2">
    <location>
        <begin position="654"/>
        <end position="673"/>
    </location>
</feature>
<proteinExistence type="predicted"/>
<feature type="coiled-coil region" evidence="1">
    <location>
        <begin position="471"/>
        <end position="551"/>
    </location>
</feature>